<gene>
    <name evidence="6" type="ORF">CUT44_27330</name>
</gene>
<keyword evidence="2" id="KW-0804">Transcription</keyword>
<keyword evidence="7" id="KW-1185">Reference proteome</keyword>
<dbReference type="Gene3D" id="1.10.10.1320">
    <property type="entry name" value="Anti-sigma factor, zinc-finger domain"/>
    <property type="match status" value="1"/>
</dbReference>
<keyword evidence="4" id="KW-0812">Transmembrane</keyword>
<evidence type="ECO:0000256" key="2">
    <source>
        <dbReference type="ARBA" id="ARBA00023163"/>
    </source>
</evidence>
<name>A0A2M8LRN6_9ACTN</name>
<dbReference type="RefSeq" id="WP_100205217.1">
    <property type="nucleotide sequence ID" value="NZ_PGGW01000069.1"/>
</dbReference>
<evidence type="ECO:0000256" key="1">
    <source>
        <dbReference type="ARBA" id="ARBA00023015"/>
    </source>
</evidence>
<feature type="transmembrane region" description="Helical" evidence="4">
    <location>
        <begin position="103"/>
        <end position="123"/>
    </location>
</feature>
<reference evidence="6 7" key="1">
    <citation type="submission" date="2017-11" db="EMBL/GenBank/DDBJ databases">
        <title>Streptomyces carmine sp. nov., a novel actinomycete isolated from Sophora alopecuroides in Xinjiang, China.</title>
        <authorList>
            <person name="Wang Y."/>
            <person name="Luo X."/>
            <person name="Wan C."/>
            <person name="Zhang L."/>
        </authorList>
    </citation>
    <scope>NUCLEOTIDE SEQUENCE [LARGE SCALE GENOMIC DNA]</scope>
    <source>
        <strain evidence="6 7">TRM SA0054</strain>
    </source>
</reference>
<dbReference type="Pfam" id="PF13490">
    <property type="entry name" value="zf-HC2"/>
    <property type="match status" value="1"/>
</dbReference>
<feature type="domain" description="Putative zinc-finger" evidence="5">
    <location>
        <begin position="12"/>
        <end position="38"/>
    </location>
</feature>
<sequence length="260" mass="27392">MNNGAANEHLDVGAYALGVLDPQDAARFEAHLATCARCSYQLSELSPLPGLLSEVAPGPAGPRAPVGPPGGVVEPEVAAPPGLLNRLLSQTAAVRRRQRRIRWALAASVAVMLAGGPAVTMAVTGQQDQRQEQAQGPGQGQLPDDPSYGSAKALFEREAERVVAKDPRTGADAEVAMWDRAWGTEVALRLKGVSGPESCDLVAVSSDGRKQTVTTWSVPEEGYGDDPLYTVGGTGLDHSEIDRFEIQTLDGDHLVTLPAR</sequence>
<evidence type="ECO:0000256" key="4">
    <source>
        <dbReference type="SAM" id="Phobius"/>
    </source>
</evidence>
<keyword evidence="4" id="KW-0472">Membrane</keyword>
<protein>
    <recommendedName>
        <fullName evidence="5">Putative zinc-finger domain-containing protein</fullName>
    </recommendedName>
</protein>
<evidence type="ECO:0000256" key="3">
    <source>
        <dbReference type="SAM" id="MobiDB-lite"/>
    </source>
</evidence>
<feature type="region of interest" description="Disordered" evidence="3">
    <location>
        <begin position="124"/>
        <end position="149"/>
    </location>
</feature>
<dbReference type="AlphaFoldDB" id="A0A2M8LRN6"/>
<evidence type="ECO:0000313" key="7">
    <source>
        <dbReference type="Proteomes" id="UP000230407"/>
    </source>
</evidence>
<proteinExistence type="predicted"/>
<evidence type="ECO:0000259" key="5">
    <source>
        <dbReference type="Pfam" id="PF13490"/>
    </source>
</evidence>
<keyword evidence="4" id="KW-1133">Transmembrane helix</keyword>
<evidence type="ECO:0000313" key="6">
    <source>
        <dbReference type="EMBL" id="PJE94606.1"/>
    </source>
</evidence>
<comment type="caution">
    <text evidence="6">The sequence shown here is derived from an EMBL/GenBank/DDBJ whole genome shotgun (WGS) entry which is preliminary data.</text>
</comment>
<accession>A0A2M8LRN6</accession>
<dbReference type="InterPro" id="IPR041916">
    <property type="entry name" value="Anti_sigma_zinc_sf"/>
</dbReference>
<dbReference type="Proteomes" id="UP000230407">
    <property type="component" value="Unassembled WGS sequence"/>
</dbReference>
<dbReference type="EMBL" id="PGGW01000069">
    <property type="protein sequence ID" value="PJE94606.1"/>
    <property type="molecule type" value="Genomic_DNA"/>
</dbReference>
<dbReference type="InterPro" id="IPR027383">
    <property type="entry name" value="Znf_put"/>
</dbReference>
<feature type="compositionally biased region" description="Low complexity" evidence="3">
    <location>
        <begin position="125"/>
        <end position="146"/>
    </location>
</feature>
<organism evidence="6 7">
    <name type="scientific">Streptomyces carminius</name>
    <dbReference type="NCBI Taxonomy" id="2665496"/>
    <lineage>
        <taxon>Bacteria</taxon>
        <taxon>Bacillati</taxon>
        <taxon>Actinomycetota</taxon>
        <taxon>Actinomycetes</taxon>
        <taxon>Kitasatosporales</taxon>
        <taxon>Streptomycetaceae</taxon>
        <taxon>Streptomyces</taxon>
    </lineage>
</organism>
<keyword evidence="1" id="KW-0805">Transcription regulation</keyword>